<reference evidence="2 3" key="1">
    <citation type="submission" date="2024-09" db="EMBL/GenBank/DDBJ databases">
        <title>Nodulacao em especies de Leguminosae Basais da Amazonia e Caracterizacao dos Rizobios e Bacterias Associadas aos Nodulos.</title>
        <authorList>
            <person name="Jambeiro I.C.A."/>
            <person name="Lopes I.S."/>
            <person name="Aguiar E.R.G.R."/>
            <person name="Santos A.F.J."/>
            <person name="Dos Santos J.M.F."/>
            <person name="Gross E."/>
        </authorList>
    </citation>
    <scope>NUCLEOTIDE SEQUENCE [LARGE SCALE GENOMIC DNA]</scope>
    <source>
        <strain evidence="2 3">BRUESC1165</strain>
    </source>
</reference>
<keyword evidence="1" id="KW-0812">Transmembrane</keyword>
<evidence type="ECO:0000313" key="3">
    <source>
        <dbReference type="Proteomes" id="UP001593940"/>
    </source>
</evidence>
<organism evidence="2 3">
    <name type="scientific">Microvirga arabica</name>
    <dbReference type="NCBI Taxonomy" id="1128671"/>
    <lineage>
        <taxon>Bacteria</taxon>
        <taxon>Pseudomonadati</taxon>
        <taxon>Pseudomonadota</taxon>
        <taxon>Alphaproteobacteria</taxon>
        <taxon>Hyphomicrobiales</taxon>
        <taxon>Methylobacteriaceae</taxon>
        <taxon>Microvirga</taxon>
    </lineage>
</organism>
<name>A0ABV6YA63_9HYPH</name>
<sequence>MSQRSPSPEPSNVPIAIVIGSVIGVLVTTAYHLSQDHPQYAPGTVLHHFIPEMAAFAAGGAILFAIVALVLNRRRRKR</sequence>
<protein>
    <submittedName>
        <fullName evidence="2">Uncharacterized protein</fullName>
    </submittedName>
</protein>
<feature type="transmembrane region" description="Helical" evidence="1">
    <location>
        <begin position="53"/>
        <end position="71"/>
    </location>
</feature>
<evidence type="ECO:0000256" key="1">
    <source>
        <dbReference type="SAM" id="Phobius"/>
    </source>
</evidence>
<comment type="caution">
    <text evidence="2">The sequence shown here is derived from an EMBL/GenBank/DDBJ whole genome shotgun (WGS) entry which is preliminary data.</text>
</comment>
<dbReference type="RefSeq" id="WP_203272835.1">
    <property type="nucleotide sequence ID" value="NZ_JAFBID010000030.1"/>
</dbReference>
<gene>
    <name evidence="2" type="ORF">ACETIH_15795</name>
</gene>
<dbReference type="EMBL" id="JBHOMY010000043">
    <property type="protein sequence ID" value="MFC1458139.1"/>
    <property type="molecule type" value="Genomic_DNA"/>
</dbReference>
<keyword evidence="1" id="KW-1133">Transmembrane helix</keyword>
<proteinExistence type="predicted"/>
<dbReference type="Proteomes" id="UP001593940">
    <property type="component" value="Unassembled WGS sequence"/>
</dbReference>
<feature type="transmembrane region" description="Helical" evidence="1">
    <location>
        <begin position="12"/>
        <end position="33"/>
    </location>
</feature>
<keyword evidence="1" id="KW-0472">Membrane</keyword>
<accession>A0ABV6YA63</accession>
<evidence type="ECO:0000313" key="2">
    <source>
        <dbReference type="EMBL" id="MFC1458139.1"/>
    </source>
</evidence>
<keyword evidence="3" id="KW-1185">Reference proteome</keyword>